<accession>A0ABT8YMA4</accession>
<dbReference type="RefSeq" id="WP_304376768.1">
    <property type="nucleotide sequence ID" value="NZ_JAUOZU010000008.1"/>
</dbReference>
<keyword evidence="2" id="KW-1185">Reference proteome</keyword>
<evidence type="ECO:0000313" key="2">
    <source>
        <dbReference type="Proteomes" id="UP001174932"/>
    </source>
</evidence>
<name>A0ABT8YMA4_9HYPH</name>
<comment type="caution">
    <text evidence="1">The sequence shown here is derived from an EMBL/GenBank/DDBJ whole genome shotgun (WGS) entry which is preliminary data.</text>
</comment>
<gene>
    <name evidence="1" type="ORF">Q4481_12825</name>
</gene>
<reference evidence="1" key="2">
    <citation type="submission" date="2023-07" db="EMBL/GenBank/DDBJ databases">
        <authorList>
            <person name="Shen H."/>
        </authorList>
    </citation>
    <scope>NUCLEOTIDE SEQUENCE</scope>
    <source>
        <strain evidence="1">TNR-22</strain>
    </source>
</reference>
<dbReference type="EMBL" id="JAUOZU010000008">
    <property type="protein sequence ID" value="MDO6964843.1"/>
    <property type="molecule type" value="Genomic_DNA"/>
</dbReference>
<reference evidence="1" key="1">
    <citation type="journal article" date="2015" name="Int. J. Syst. Evol. Microbiol.">
        <title>Rhizobium alvei sp. nov., isolated from a freshwater river.</title>
        <authorList>
            <person name="Sheu S.Y."/>
            <person name="Huang H.W."/>
            <person name="Young C.C."/>
            <person name="Chen W.M."/>
        </authorList>
    </citation>
    <scope>NUCLEOTIDE SEQUENCE</scope>
    <source>
        <strain evidence="1">TNR-22</strain>
    </source>
</reference>
<protein>
    <submittedName>
        <fullName evidence="1">Uncharacterized protein</fullName>
    </submittedName>
</protein>
<dbReference type="Proteomes" id="UP001174932">
    <property type="component" value="Unassembled WGS sequence"/>
</dbReference>
<evidence type="ECO:0000313" key="1">
    <source>
        <dbReference type="EMBL" id="MDO6964843.1"/>
    </source>
</evidence>
<proteinExistence type="predicted"/>
<organism evidence="1 2">
    <name type="scientific">Rhizobium alvei</name>
    <dbReference type="NCBI Taxonomy" id="1132659"/>
    <lineage>
        <taxon>Bacteria</taxon>
        <taxon>Pseudomonadati</taxon>
        <taxon>Pseudomonadota</taxon>
        <taxon>Alphaproteobacteria</taxon>
        <taxon>Hyphomicrobiales</taxon>
        <taxon>Rhizobiaceae</taxon>
        <taxon>Rhizobium/Agrobacterium group</taxon>
        <taxon>Rhizobium</taxon>
    </lineage>
</organism>
<sequence length="252" mass="29667">MDDYWRKDSYDRLEIVLENLAKSAQADLFSDYIHYLDLRRRGLRKQALASAEKFVCFYKNDPFEIRQRVFWELFRCTEPYWDSWPAGRGWLFPGNIEQKLVSPMFEEWRQREPKNVNAWLYPLHGQLEWRSDIAFMLEPNNPRCQFAELTRIGAAIGFALHELDHIGFILASPDEFSEVISALVAVAEAIGPDLSDVAHETLVWLHALRDILTEDDGDLRPLIRARGIKQPEITPLYMPLLWFRHTPQLWSY</sequence>